<keyword evidence="6" id="KW-1185">Reference proteome</keyword>
<dbReference type="NCBIfam" id="NF047593">
    <property type="entry name" value="IS66_ISAeme5_TnpA"/>
    <property type="match status" value="1"/>
</dbReference>
<reference evidence="1" key="1">
    <citation type="submission" date="2022-07" db="EMBL/GenBank/DDBJ databases">
        <title>Faecal culturing of patients with breast cancer.</title>
        <authorList>
            <person name="Teng N.M.Y."/>
            <person name="Kiu R."/>
            <person name="Evans R."/>
            <person name="Baker D.J."/>
            <person name="Zenner C."/>
            <person name="Robinson S.D."/>
            <person name="Hall L.J."/>
        </authorList>
    </citation>
    <scope>NUCLEOTIDE SEQUENCE</scope>
    <source>
        <strain evidence="1">LH1062</strain>
    </source>
</reference>
<dbReference type="EMBL" id="CP101620">
    <property type="protein sequence ID" value="UTY39258.1"/>
    <property type="molecule type" value="Genomic_DNA"/>
</dbReference>
<dbReference type="RefSeq" id="WP_290138208.1">
    <property type="nucleotide sequence ID" value="NZ_CP101620.1"/>
</dbReference>
<dbReference type="EMBL" id="CP101620">
    <property type="protein sequence ID" value="UTY40167.1"/>
    <property type="molecule type" value="Genomic_DNA"/>
</dbReference>
<protein>
    <recommendedName>
        <fullName evidence="7">Transposase</fullName>
    </recommendedName>
</protein>
<name>A0ABY5I210_9FIRM</name>
<evidence type="ECO:0000313" key="4">
    <source>
        <dbReference type="EMBL" id="UTY40167.1"/>
    </source>
</evidence>
<gene>
    <name evidence="2" type="ORF">NMU03_00005</name>
    <name evidence="3" type="ORF">NMU03_01310</name>
    <name evidence="4" type="ORF">NMU03_05035</name>
    <name evidence="5" type="ORF">NMU03_06945</name>
    <name evidence="1" type="ORF">NMU03_10465</name>
</gene>
<evidence type="ECO:0008006" key="7">
    <source>
        <dbReference type="Google" id="ProtNLM"/>
    </source>
</evidence>
<dbReference type="EMBL" id="CP101620">
    <property type="protein sequence ID" value="UTY38113.1"/>
    <property type="molecule type" value="Genomic_DNA"/>
</dbReference>
<dbReference type="Proteomes" id="UP001060112">
    <property type="component" value="Chromosome"/>
</dbReference>
<proteinExistence type="predicted"/>
<sequence>MKYDWKKIIDDQLNSGLTVNKYCDEHHLALSSFYKNKRKIQKDSVSTDIFLPVGVIDDMPALVSMNIDGHTVEFDSSLLDKVIGALK</sequence>
<evidence type="ECO:0000313" key="3">
    <source>
        <dbReference type="EMBL" id="UTY39501.1"/>
    </source>
</evidence>
<accession>A0ABY5I210</accession>
<dbReference type="EMBL" id="CP101620">
    <property type="protein sequence ID" value="UTY39501.1"/>
    <property type="molecule type" value="Genomic_DNA"/>
</dbReference>
<organism evidence="1 6">
    <name type="scientific">Allocoprobacillus halotolerans</name>
    <dbReference type="NCBI Taxonomy" id="2944914"/>
    <lineage>
        <taxon>Bacteria</taxon>
        <taxon>Bacillati</taxon>
        <taxon>Bacillota</taxon>
        <taxon>Erysipelotrichia</taxon>
        <taxon>Erysipelotrichales</taxon>
        <taxon>Erysipelotrichaceae</taxon>
        <taxon>Allocoprobacillus</taxon>
    </lineage>
</organism>
<dbReference type="EMBL" id="CP101620">
    <property type="protein sequence ID" value="UTY40509.1"/>
    <property type="molecule type" value="Genomic_DNA"/>
</dbReference>
<evidence type="ECO:0000313" key="2">
    <source>
        <dbReference type="EMBL" id="UTY39258.1"/>
    </source>
</evidence>
<evidence type="ECO:0000313" key="1">
    <source>
        <dbReference type="EMBL" id="UTY38113.1"/>
    </source>
</evidence>
<evidence type="ECO:0000313" key="6">
    <source>
        <dbReference type="Proteomes" id="UP001060112"/>
    </source>
</evidence>
<evidence type="ECO:0000313" key="5">
    <source>
        <dbReference type="EMBL" id="UTY40509.1"/>
    </source>
</evidence>